<evidence type="ECO:0000256" key="1">
    <source>
        <dbReference type="ARBA" id="ARBA00004128"/>
    </source>
</evidence>
<organism evidence="9 10">
    <name type="scientific">Ascosphaera apis ARSEF 7405</name>
    <dbReference type="NCBI Taxonomy" id="392613"/>
    <lineage>
        <taxon>Eukaryota</taxon>
        <taxon>Fungi</taxon>
        <taxon>Dikarya</taxon>
        <taxon>Ascomycota</taxon>
        <taxon>Pezizomycotina</taxon>
        <taxon>Eurotiomycetes</taxon>
        <taxon>Eurotiomycetidae</taxon>
        <taxon>Onygenales</taxon>
        <taxon>Ascosphaeraceae</taxon>
        <taxon>Ascosphaera</taxon>
    </lineage>
</organism>
<dbReference type="VEuPathDB" id="FungiDB:AAP_06052"/>
<evidence type="ECO:0000256" key="5">
    <source>
        <dbReference type="ARBA" id="ARBA00023136"/>
    </source>
</evidence>
<sequence>MRFGLTLQRSVYPPWKDHYIDYKKLKSLLRENESQRHDDDFASSWTENDEESFVQELINVQLDKVNAFQVQTYARLRERTSAVEAKLEPLTIKRTESPLPEEQRKRVAEDALKELDSISNEVNLLEKYCRINFTGFLKAAKKHDRKRGTFYKVRPLLQVRLAELPFDSEDYSPFLYRLSTMYAFARQTLGELPPAPSPSDGPAVPTVQDKPVKETHTYSSYKFWVHEDNLLEVKTLILRRLPVLVYSPDVSSRDVDMPLTDPSFTSLYFDSPRFKLYNQRVNRGAGSTLRLWWRGLLADDPQIFLEHIKTGEDDRISGEVRLPIKEKYIKSFIAGDYSLEKQVGNMNITDSTRAEALQKDIAELQKIIKEDKLQPVLRATYNRTAFQIPGDDRIRVSLDTDVATIREDALDLDRPCRDPDDWHRRDIDDREMTYPFPEIRPGEISRFPHALLEIRVRDDARKGSKEWLADLMRSHLVKESPRFSKFVHGVAELFEDYVNSFPFWLSTLDTDIRRDPEDTQDERERKRNEDHFAAGSFIGSLKDSHRIPGPDHSAFEDTAHRRPPRGSITLGVTDAERLRTASGSIPLHINQPDEVPQRSGSQRNGSNESRLDDTPQFKTGIRTYLSRLQPRRRQREEPVRLPPGVEAPGTWIKDSGPLRVEAKVWLANQRTFLKWQHISVLLATLSIGLYNAAKSRDDSTASILATVYIGFAVFAGVWGYGVYIWRSGLIRKRSGKDFDNVTGPLVVCLGLAIALVVNFWLKYSEFQRNKQVHEGKPLPIPDRPIWALNMTTSGLASIENEAVLVNQAAIQN</sequence>
<dbReference type="InterPro" id="IPR004331">
    <property type="entry name" value="SPX_dom"/>
</dbReference>
<proteinExistence type="predicted"/>
<dbReference type="GO" id="GO:0033254">
    <property type="term" value="C:vacuolar transporter chaperone complex"/>
    <property type="evidence" value="ECO:0007669"/>
    <property type="project" value="TreeGrafter"/>
</dbReference>
<feature type="transmembrane region" description="Helical" evidence="7">
    <location>
        <begin position="741"/>
        <end position="761"/>
    </location>
</feature>
<dbReference type="InterPro" id="IPR003807">
    <property type="entry name" value="DUF202"/>
</dbReference>
<feature type="compositionally biased region" description="Polar residues" evidence="6">
    <location>
        <begin position="598"/>
        <end position="608"/>
    </location>
</feature>
<reference evidence="9 10" key="1">
    <citation type="journal article" date="2016" name="Genome Biol. Evol.">
        <title>Divergent and convergent evolution of fungal pathogenicity.</title>
        <authorList>
            <person name="Shang Y."/>
            <person name="Xiao G."/>
            <person name="Zheng P."/>
            <person name="Cen K."/>
            <person name="Zhan S."/>
            <person name="Wang C."/>
        </authorList>
    </citation>
    <scope>NUCLEOTIDE SEQUENCE [LARGE SCALE GENOMIC DNA]</scope>
    <source>
        <strain evidence="9 10">ARSEF 7405</strain>
    </source>
</reference>
<dbReference type="PANTHER" id="PTHR46140">
    <property type="entry name" value="VACUOLAR TRANSPORTER CHAPERONE 1-RELATED"/>
    <property type="match status" value="1"/>
</dbReference>
<dbReference type="Pfam" id="PF02656">
    <property type="entry name" value="DUF202"/>
    <property type="match status" value="1"/>
</dbReference>
<dbReference type="InterPro" id="IPR018966">
    <property type="entry name" value="VTC_domain"/>
</dbReference>
<keyword evidence="2" id="KW-0926">Vacuole</keyword>
<dbReference type="GO" id="GO:0006799">
    <property type="term" value="P:polyphosphate biosynthetic process"/>
    <property type="evidence" value="ECO:0007669"/>
    <property type="project" value="EnsemblFungi"/>
</dbReference>
<feature type="transmembrane region" description="Helical" evidence="7">
    <location>
        <begin position="700"/>
        <end position="721"/>
    </location>
</feature>
<evidence type="ECO:0000256" key="4">
    <source>
        <dbReference type="ARBA" id="ARBA00022989"/>
    </source>
</evidence>
<name>A0A162IC91_9EURO</name>
<dbReference type="PROSITE" id="PS51382">
    <property type="entry name" value="SPX"/>
    <property type="match status" value="1"/>
</dbReference>
<dbReference type="EMBL" id="AZGZ01000042">
    <property type="protein sequence ID" value="KZZ86932.1"/>
    <property type="molecule type" value="Genomic_DNA"/>
</dbReference>
<protein>
    <submittedName>
        <fullName evidence="9">SPX domain-containing protein</fullName>
    </submittedName>
</protein>
<dbReference type="AlphaFoldDB" id="A0A162IC91"/>
<feature type="transmembrane region" description="Helical" evidence="7">
    <location>
        <begin position="675"/>
        <end position="693"/>
    </location>
</feature>
<dbReference type="OrthoDB" id="6493944at2759"/>
<keyword evidence="4 7" id="KW-1133">Transmembrane helix</keyword>
<keyword evidence="5 7" id="KW-0472">Membrane</keyword>
<evidence type="ECO:0000313" key="9">
    <source>
        <dbReference type="EMBL" id="KZZ86932.1"/>
    </source>
</evidence>
<dbReference type="PANTHER" id="PTHR46140:SF2">
    <property type="entry name" value="VACUOLAR TRANSPORTER CHAPERONE 3 COMPLEX SUBUNIT 3-RELATED"/>
    <property type="match status" value="1"/>
</dbReference>
<dbReference type="Pfam" id="PF09359">
    <property type="entry name" value="VTC"/>
    <property type="match status" value="1"/>
</dbReference>
<evidence type="ECO:0000256" key="2">
    <source>
        <dbReference type="ARBA" id="ARBA00022554"/>
    </source>
</evidence>
<dbReference type="InterPro" id="IPR051572">
    <property type="entry name" value="VTC_Complex_Subunit"/>
</dbReference>
<evidence type="ECO:0000256" key="7">
    <source>
        <dbReference type="SAM" id="Phobius"/>
    </source>
</evidence>
<dbReference type="CDD" id="cd14480">
    <property type="entry name" value="SPX_VTC2_like"/>
    <property type="match status" value="1"/>
</dbReference>
<evidence type="ECO:0000259" key="8">
    <source>
        <dbReference type="PROSITE" id="PS51382"/>
    </source>
</evidence>
<evidence type="ECO:0000256" key="6">
    <source>
        <dbReference type="SAM" id="MobiDB-lite"/>
    </source>
</evidence>
<feature type="domain" description="SPX" evidence="8">
    <location>
        <begin position="1"/>
        <end position="157"/>
    </location>
</feature>
<keyword evidence="3 7" id="KW-0812">Transmembrane</keyword>
<dbReference type="GO" id="GO:0000329">
    <property type="term" value="C:fungal-type vacuole membrane"/>
    <property type="evidence" value="ECO:0007669"/>
    <property type="project" value="TreeGrafter"/>
</dbReference>
<gene>
    <name evidence="9" type="ORF">AAP_06052</name>
</gene>
<feature type="region of interest" description="Disordered" evidence="6">
    <location>
        <begin position="540"/>
        <end position="616"/>
    </location>
</feature>
<keyword evidence="10" id="KW-1185">Reference proteome</keyword>
<evidence type="ECO:0000313" key="10">
    <source>
        <dbReference type="Proteomes" id="UP000242877"/>
    </source>
</evidence>
<dbReference type="InterPro" id="IPR042267">
    <property type="entry name" value="VTC_sf"/>
</dbReference>
<feature type="compositionally biased region" description="Basic and acidic residues" evidence="6">
    <location>
        <begin position="542"/>
        <end position="560"/>
    </location>
</feature>
<comment type="caution">
    <text evidence="9">The sequence shown here is derived from an EMBL/GenBank/DDBJ whole genome shotgun (WGS) entry which is preliminary data.</text>
</comment>
<dbReference type="Proteomes" id="UP000242877">
    <property type="component" value="Unassembled WGS sequence"/>
</dbReference>
<evidence type="ECO:0000256" key="3">
    <source>
        <dbReference type="ARBA" id="ARBA00022692"/>
    </source>
</evidence>
<dbReference type="Gene3D" id="3.20.100.30">
    <property type="entry name" value="VTC, catalytic tunnel domain"/>
    <property type="match status" value="1"/>
</dbReference>
<comment type="subcellular location">
    <subcellularLocation>
        <location evidence="1">Vacuole membrane</location>
        <topology evidence="1">Multi-pass membrane protein</topology>
    </subcellularLocation>
</comment>
<accession>A0A162IC91</accession>